<sequence length="315" mass="33179">MTSLDDILTPERRAQMRSQVLTEVRSDIATKDAHPSRRRMVVGALATAAALAVVAGVGVQALSVLTPSSTDSSVSSLPADSQGAPDSAPGVEQEGSPESLDQAERVVVTTGDAHVEVDDVPATVEALTAFAADEDGRIDAQQQQSDGRASLTVRVPPPAVSALTARLDELGSVEEVSIARSDETSAAIDLAARIRSLEVSTARLESIMAEADTSQDLLATEKTLAERQSELESLQAQQADLERRAELASIQVTVSERPSPQAVDPGGFIGGLQGSWNALMRGAESALTVLGALVPWTPFLLAGAGVWWWRRRRAV</sequence>
<keyword evidence="3" id="KW-1133">Transmembrane helix</keyword>
<dbReference type="EMBL" id="VLNT01000009">
    <property type="protein sequence ID" value="TSD62302.1"/>
    <property type="molecule type" value="Genomic_DNA"/>
</dbReference>
<feature type="domain" description="DUF4349" evidence="4">
    <location>
        <begin position="105"/>
        <end position="308"/>
    </location>
</feature>
<dbReference type="InterPro" id="IPR025645">
    <property type="entry name" value="DUF4349"/>
</dbReference>
<reference evidence="5 6" key="1">
    <citation type="submission" date="2019-07" db="EMBL/GenBank/DDBJ databases">
        <authorList>
            <person name="Zhao L.H."/>
        </authorList>
    </citation>
    <scope>NUCLEOTIDE SEQUENCE [LARGE SCALE GENOMIC DNA]</scope>
    <source>
        <strain evidence="5 6">Co35</strain>
    </source>
</reference>
<keyword evidence="1" id="KW-0175">Coiled coil</keyword>
<keyword evidence="3" id="KW-0472">Membrane</keyword>
<dbReference type="OrthoDB" id="186919at2"/>
<dbReference type="RefSeq" id="WP_143913736.1">
    <property type="nucleotide sequence ID" value="NZ_VLNT01000009.1"/>
</dbReference>
<feature type="transmembrane region" description="Helical" evidence="3">
    <location>
        <begin position="41"/>
        <end position="65"/>
    </location>
</feature>
<keyword evidence="3" id="KW-0812">Transmembrane</keyword>
<dbReference type="Proteomes" id="UP000316988">
    <property type="component" value="Unassembled WGS sequence"/>
</dbReference>
<evidence type="ECO:0000256" key="2">
    <source>
        <dbReference type="SAM" id="MobiDB-lite"/>
    </source>
</evidence>
<gene>
    <name evidence="5" type="ORF">FNM00_11735</name>
</gene>
<keyword evidence="6" id="KW-1185">Reference proteome</keyword>
<evidence type="ECO:0000313" key="5">
    <source>
        <dbReference type="EMBL" id="TSD62302.1"/>
    </source>
</evidence>
<accession>A0A554S7I3</accession>
<feature type="coiled-coil region" evidence="1">
    <location>
        <begin position="217"/>
        <end position="251"/>
    </location>
</feature>
<evidence type="ECO:0000313" key="6">
    <source>
        <dbReference type="Proteomes" id="UP000316988"/>
    </source>
</evidence>
<proteinExistence type="predicted"/>
<feature type="compositionally biased region" description="Low complexity" evidence="2">
    <location>
        <begin position="68"/>
        <end position="81"/>
    </location>
</feature>
<protein>
    <submittedName>
        <fullName evidence="5">DUF4349 domain-containing protein</fullName>
    </submittedName>
</protein>
<evidence type="ECO:0000256" key="3">
    <source>
        <dbReference type="SAM" id="Phobius"/>
    </source>
</evidence>
<organism evidence="5 6">
    <name type="scientific">Aeromicrobium piscarium</name>
    <dbReference type="NCBI Taxonomy" id="2590901"/>
    <lineage>
        <taxon>Bacteria</taxon>
        <taxon>Bacillati</taxon>
        <taxon>Actinomycetota</taxon>
        <taxon>Actinomycetes</taxon>
        <taxon>Propionibacteriales</taxon>
        <taxon>Nocardioidaceae</taxon>
        <taxon>Aeromicrobium</taxon>
    </lineage>
</organism>
<feature type="transmembrane region" description="Helical" evidence="3">
    <location>
        <begin position="287"/>
        <end position="309"/>
    </location>
</feature>
<feature type="region of interest" description="Disordered" evidence="2">
    <location>
        <begin position="68"/>
        <end position="101"/>
    </location>
</feature>
<dbReference type="AlphaFoldDB" id="A0A554S7I3"/>
<evidence type="ECO:0000256" key="1">
    <source>
        <dbReference type="SAM" id="Coils"/>
    </source>
</evidence>
<dbReference type="Pfam" id="PF14257">
    <property type="entry name" value="DUF4349"/>
    <property type="match status" value="1"/>
</dbReference>
<name>A0A554S7I3_9ACTN</name>
<comment type="caution">
    <text evidence="5">The sequence shown here is derived from an EMBL/GenBank/DDBJ whole genome shotgun (WGS) entry which is preliminary data.</text>
</comment>
<evidence type="ECO:0000259" key="4">
    <source>
        <dbReference type="Pfam" id="PF14257"/>
    </source>
</evidence>